<organism evidence="1 2">
    <name type="scientific">Sphingomonas oligophenolica</name>
    <dbReference type="NCBI Taxonomy" id="301154"/>
    <lineage>
        <taxon>Bacteria</taxon>
        <taxon>Pseudomonadati</taxon>
        <taxon>Pseudomonadota</taxon>
        <taxon>Alphaproteobacteria</taxon>
        <taxon>Sphingomonadales</taxon>
        <taxon>Sphingomonadaceae</taxon>
        <taxon>Sphingomonas</taxon>
    </lineage>
</organism>
<dbReference type="EMBL" id="JBDIME010000022">
    <property type="protein sequence ID" value="MEN2792030.1"/>
    <property type="molecule type" value="Genomic_DNA"/>
</dbReference>
<proteinExistence type="predicted"/>
<reference evidence="1 2" key="1">
    <citation type="submission" date="2024-05" db="EMBL/GenBank/DDBJ databases">
        <authorList>
            <person name="Liu Q."/>
            <person name="Xin Y.-H."/>
        </authorList>
    </citation>
    <scope>NUCLEOTIDE SEQUENCE [LARGE SCALE GENOMIC DNA]</scope>
    <source>
        <strain evidence="1 2">CGMCC 1.10181</strain>
    </source>
</reference>
<accession>A0ABU9Y8A6</accession>
<evidence type="ECO:0000313" key="1">
    <source>
        <dbReference type="EMBL" id="MEN2792030.1"/>
    </source>
</evidence>
<protein>
    <submittedName>
        <fullName evidence="1">Uncharacterized protein</fullName>
    </submittedName>
</protein>
<name>A0ABU9Y8A6_9SPHN</name>
<comment type="caution">
    <text evidence="1">The sequence shown here is derived from an EMBL/GenBank/DDBJ whole genome shotgun (WGS) entry which is preliminary data.</text>
</comment>
<evidence type="ECO:0000313" key="2">
    <source>
        <dbReference type="Proteomes" id="UP001419910"/>
    </source>
</evidence>
<sequence>MTDLATLARELNTLEAVQAALAGIADRTDDARKHELIKLRRDLSAQIAKVGEVAEPIFRAADPGLNQEYRNKFSRMRSAAALHQAAWPAIRLGENIADYKASARTVREANKAFVAWVRGTLSQLQQDR</sequence>
<gene>
    <name evidence="1" type="ORF">ABC974_20545</name>
</gene>
<keyword evidence="2" id="KW-1185">Reference proteome</keyword>
<dbReference type="RefSeq" id="WP_343889785.1">
    <property type="nucleotide sequence ID" value="NZ_BAAAEH010000024.1"/>
</dbReference>
<dbReference type="Proteomes" id="UP001419910">
    <property type="component" value="Unassembled WGS sequence"/>
</dbReference>